<dbReference type="InterPro" id="IPR045270">
    <property type="entry name" value="STKc_AGC"/>
</dbReference>
<organism evidence="10 11">
    <name type="scientific">Ichthyophthirius multifiliis</name>
    <name type="common">White spot disease agent</name>
    <name type="synonym">Ich</name>
    <dbReference type="NCBI Taxonomy" id="5932"/>
    <lineage>
        <taxon>Eukaryota</taxon>
        <taxon>Sar</taxon>
        <taxon>Alveolata</taxon>
        <taxon>Ciliophora</taxon>
        <taxon>Intramacronucleata</taxon>
        <taxon>Oligohymenophorea</taxon>
        <taxon>Hymenostomatida</taxon>
        <taxon>Ophryoglenina</taxon>
        <taxon>Ichthyophthirius</taxon>
    </lineage>
</organism>
<dbReference type="CDD" id="cd05123">
    <property type="entry name" value="STKc_AGC"/>
    <property type="match status" value="1"/>
</dbReference>
<dbReference type="OMA" id="IHEMAYG"/>
<evidence type="ECO:0000313" key="11">
    <source>
        <dbReference type="Proteomes" id="UP000008983"/>
    </source>
</evidence>
<evidence type="ECO:0000256" key="2">
    <source>
        <dbReference type="ARBA" id="ARBA00022553"/>
    </source>
</evidence>
<dbReference type="InterPro" id="IPR008271">
    <property type="entry name" value="Ser/Thr_kinase_AS"/>
</dbReference>
<sequence length="375" mass="44046">MLFESNNLNNIQIQNILQQQKLQNNKKLSNQFTNYFNQNQNNNTNSNNNQLNINQKQIGIELYNIISNIGQGSYGNIYLVQHKNNKKYYAMKVLNKEQLINKNMVKYAITEKNVMRKCNSPFVVKIYHAFQTDKYLIIIIDYCPGGDLYQYLMEQKRFDEQLSLKYLCEVLIAVEELHCNNIIYRDMKPENIVLSTDGHIKLIDFGLSKECNGIGVASTFCGSAVYLAPEVISKKGHNKSVDWYQFGILAYELMVGHPPFNQMERKQLYYNIQNSKVEFPDFLSENAKLLIQQLLNKNPDERLGAGKNDAQEIKNHIFFKNVNWFDVQQKFFELPKPQCKQMFENKIEIDLNQNTLKQNNFIANWYYLNEEELIM</sequence>
<dbReference type="InterPro" id="IPR000719">
    <property type="entry name" value="Prot_kinase_dom"/>
</dbReference>
<feature type="binding site" evidence="7">
    <location>
        <position position="92"/>
    </location>
    <ligand>
        <name>ATP</name>
        <dbReference type="ChEBI" id="CHEBI:30616"/>
    </ligand>
</feature>
<dbReference type="STRING" id="857967.G0QMA1"/>
<dbReference type="Proteomes" id="UP000008983">
    <property type="component" value="Unassembled WGS sequence"/>
</dbReference>
<keyword evidence="5 10" id="KW-0418">Kinase</keyword>
<dbReference type="Gene3D" id="3.30.200.20">
    <property type="entry name" value="Phosphorylase Kinase, domain 1"/>
    <property type="match status" value="1"/>
</dbReference>
<keyword evidence="4 7" id="KW-0547">Nucleotide-binding</keyword>
<protein>
    <submittedName>
        <fullName evidence="10">Protein kinase domain protein</fullName>
        <ecNumber evidence="10">2.7.11.11</ecNumber>
    </submittedName>
</protein>
<evidence type="ECO:0000313" key="10">
    <source>
        <dbReference type="EMBL" id="EGR33658.1"/>
    </source>
</evidence>
<dbReference type="FunFam" id="1.10.510.10:FF:000210">
    <property type="entry name" value="Non-specific serine/threonine protein kinase"/>
    <property type="match status" value="1"/>
</dbReference>
<dbReference type="PROSITE" id="PS00108">
    <property type="entry name" value="PROTEIN_KINASE_ST"/>
    <property type="match status" value="1"/>
</dbReference>
<dbReference type="GO" id="GO:0004691">
    <property type="term" value="F:cAMP-dependent protein kinase activity"/>
    <property type="evidence" value="ECO:0007669"/>
    <property type="project" value="UniProtKB-EC"/>
</dbReference>
<evidence type="ECO:0000256" key="8">
    <source>
        <dbReference type="RuleBase" id="RU000304"/>
    </source>
</evidence>
<feature type="domain" description="Protein kinase" evidence="9">
    <location>
        <begin position="63"/>
        <end position="319"/>
    </location>
</feature>
<dbReference type="SUPFAM" id="SSF56112">
    <property type="entry name" value="Protein kinase-like (PK-like)"/>
    <property type="match status" value="1"/>
</dbReference>
<keyword evidence="2" id="KW-0597">Phosphoprotein</keyword>
<proteinExistence type="inferred from homology"/>
<dbReference type="Gene3D" id="1.10.510.10">
    <property type="entry name" value="Transferase(Phosphotransferase) domain 1"/>
    <property type="match status" value="1"/>
</dbReference>
<dbReference type="GeneID" id="14909843"/>
<dbReference type="RefSeq" id="XP_004037644.1">
    <property type="nucleotide sequence ID" value="XM_004037596.1"/>
</dbReference>
<evidence type="ECO:0000256" key="4">
    <source>
        <dbReference type="ARBA" id="ARBA00022741"/>
    </source>
</evidence>
<comment type="similarity">
    <text evidence="8">Belongs to the protein kinase superfamily.</text>
</comment>
<keyword evidence="11" id="KW-1185">Reference proteome</keyword>
<evidence type="ECO:0000259" key="9">
    <source>
        <dbReference type="PROSITE" id="PS50011"/>
    </source>
</evidence>
<dbReference type="PROSITE" id="PS50011">
    <property type="entry name" value="PROTEIN_KINASE_DOM"/>
    <property type="match status" value="1"/>
</dbReference>
<dbReference type="FunFam" id="3.30.200.20:FF:000042">
    <property type="entry name" value="Aurora kinase A"/>
    <property type="match status" value="1"/>
</dbReference>
<dbReference type="Pfam" id="PF00069">
    <property type="entry name" value="Pkinase"/>
    <property type="match status" value="1"/>
</dbReference>
<dbReference type="InterPro" id="IPR017441">
    <property type="entry name" value="Protein_kinase_ATP_BS"/>
</dbReference>
<dbReference type="EMBL" id="GL983412">
    <property type="protein sequence ID" value="EGR33658.1"/>
    <property type="molecule type" value="Genomic_DNA"/>
</dbReference>
<keyword evidence="1 8" id="KW-0723">Serine/threonine-protein kinase</keyword>
<dbReference type="InterPro" id="IPR011009">
    <property type="entry name" value="Kinase-like_dom_sf"/>
</dbReference>
<dbReference type="InParanoid" id="G0QMA1"/>
<evidence type="ECO:0000256" key="1">
    <source>
        <dbReference type="ARBA" id="ARBA00022527"/>
    </source>
</evidence>
<keyword evidence="6 7" id="KW-0067">ATP-binding</keyword>
<keyword evidence="3 10" id="KW-0808">Transferase</keyword>
<evidence type="ECO:0000256" key="5">
    <source>
        <dbReference type="ARBA" id="ARBA00022777"/>
    </source>
</evidence>
<dbReference type="PANTHER" id="PTHR24351">
    <property type="entry name" value="RIBOSOMAL PROTEIN S6 KINASE"/>
    <property type="match status" value="1"/>
</dbReference>
<dbReference type="GO" id="GO:0005524">
    <property type="term" value="F:ATP binding"/>
    <property type="evidence" value="ECO:0007669"/>
    <property type="project" value="UniProtKB-UniRule"/>
</dbReference>
<dbReference type="eggNOG" id="KOG0598">
    <property type="taxonomic scope" value="Eukaryota"/>
</dbReference>
<dbReference type="OrthoDB" id="432483at2759"/>
<evidence type="ECO:0000256" key="7">
    <source>
        <dbReference type="PROSITE-ProRule" id="PRU10141"/>
    </source>
</evidence>
<reference evidence="10 11" key="1">
    <citation type="submission" date="2011-07" db="EMBL/GenBank/DDBJ databases">
        <authorList>
            <person name="Coyne R."/>
            <person name="Brami D."/>
            <person name="Johnson J."/>
            <person name="Hostetler J."/>
            <person name="Hannick L."/>
            <person name="Clark T."/>
            <person name="Cassidy-Hanley D."/>
            <person name="Inman J."/>
        </authorList>
    </citation>
    <scope>NUCLEOTIDE SEQUENCE [LARGE SCALE GENOMIC DNA]</scope>
    <source>
        <strain evidence="10 11">G5</strain>
    </source>
</reference>
<evidence type="ECO:0000256" key="3">
    <source>
        <dbReference type="ARBA" id="ARBA00022679"/>
    </source>
</evidence>
<accession>G0QMA1</accession>
<dbReference type="AlphaFoldDB" id="G0QMA1"/>
<dbReference type="SMART" id="SM00220">
    <property type="entry name" value="S_TKc"/>
    <property type="match status" value="1"/>
</dbReference>
<evidence type="ECO:0000256" key="6">
    <source>
        <dbReference type="ARBA" id="ARBA00022840"/>
    </source>
</evidence>
<gene>
    <name evidence="10" type="ORF">IMG5_047040</name>
</gene>
<name>G0QMA1_ICHMU</name>
<dbReference type="EC" id="2.7.11.11" evidence="10"/>
<dbReference type="PROSITE" id="PS00107">
    <property type="entry name" value="PROTEIN_KINASE_ATP"/>
    <property type="match status" value="1"/>
</dbReference>